<dbReference type="PANTHER" id="PTHR24292">
    <property type="entry name" value="CYTOCHROME P450"/>
    <property type="match status" value="1"/>
</dbReference>
<dbReference type="Gene3D" id="1.10.630.10">
    <property type="entry name" value="Cytochrome P450"/>
    <property type="match status" value="1"/>
</dbReference>
<feature type="binding site" description="axial binding residue" evidence="8">
    <location>
        <position position="465"/>
    </location>
    <ligand>
        <name>heme</name>
        <dbReference type="ChEBI" id="CHEBI:30413"/>
    </ligand>
    <ligandPart>
        <name>Fe</name>
        <dbReference type="ChEBI" id="CHEBI:18248"/>
    </ligandPart>
</feature>
<evidence type="ECO:0000256" key="1">
    <source>
        <dbReference type="ARBA" id="ARBA00001971"/>
    </source>
</evidence>
<evidence type="ECO:0000256" key="8">
    <source>
        <dbReference type="PIRSR" id="PIRSR602401-1"/>
    </source>
</evidence>
<reference evidence="12" key="1">
    <citation type="submission" date="2017-02" db="UniProtKB">
        <authorList>
            <consortium name="WormBaseParasite"/>
        </authorList>
    </citation>
    <scope>IDENTIFICATION</scope>
</reference>
<evidence type="ECO:0000313" key="10">
    <source>
        <dbReference type="EMBL" id="VDD88090.1"/>
    </source>
</evidence>
<comment type="cofactor">
    <cofactor evidence="1 8">
        <name>heme</name>
        <dbReference type="ChEBI" id="CHEBI:30413"/>
    </cofactor>
</comment>
<dbReference type="Proteomes" id="UP000274131">
    <property type="component" value="Unassembled WGS sequence"/>
</dbReference>
<protein>
    <submittedName>
        <fullName evidence="12">Cytochrome P450</fullName>
    </submittedName>
</protein>
<evidence type="ECO:0000256" key="6">
    <source>
        <dbReference type="ARBA" id="ARBA00023004"/>
    </source>
</evidence>
<evidence type="ECO:0000256" key="9">
    <source>
        <dbReference type="RuleBase" id="RU000461"/>
    </source>
</evidence>
<keyword evidence="3 8" id="KW-0349">Heme</keyword>
<keyword evidence="6 8" id="KW-0408">Iron</keyword>
<evidence type="ECO:0000256" key="4">
    <source>
        <dbReference type="ARBA" id="ARBA00022723"/>
    </source>
</evidence>
<dbReference type="GO" id="GO:0016705">
    <property type="term" value="F:oxidoreductase activity, acting on paired donors, with incorporation or reduction of molecular oxygen"/>
    <property type="evidence" value="ECO:0007669"/>
    <property type="project" value="InterPro"/>
</dbReference>
<dbReference type="AlphaFoldDB" id="A0A0N4V0S5"/>
<evidence type="ECO:0000313" key="12">
    <source>
        <dbReference type="WBParaSite" id="EVEC_0000352501-mRNA-1"/>
    </source>
</evidence>
<dbReference type="PRINTS" id="PR00385">
    <property type="entry name" value="P450"/>
</dbReference>
<gene>
    <name evidence="10" type="ORF">EVEC_LOCUS3233</name>
</gene>
<comment type="similarity">
    <text evidence="2 9">Belongs to the cytochrome P450 family.</text>
</comment>
<accession>A0A0N4V0S5</accession>
<dbReference type="InterPro" id="IPR002401">
    <property type="entry name" value="Cyt_P450_E_grp-I"/>
</dbReference>
<keyword evidence="7 9" id="KW-0503">Monooxygenase</keyword>
<dbReference type="GO" id="GO:0004497">
    <property type="term" value="F:monooxygenase activity"/>
    <property type="evidence" value="ECO:0007669"/>
    <property type="project" value="UniProtKB-KW"/>
</dbReference>
<dbReference type="InterPro" id="IPR036396">
    <property type="entry name" value="Cyt_P450_sf"/>
</dbReference>
<dbReference type="InterPro" id="IPR001128">
    <property type="entry name" value="Cyt_P450"/>
</dbReference>
<dbReference type="OrthoDB" id="2789670at2759"/>
<dbReference type="PANTHER" id="PTHR24292:SF102">
    <property type="entry name" value="CYTOCHROME P450 FAMILY-RELATED"/>
    <property type="match status" value="1"/>
</dbReference>
<organism evidence="12">
    <name type="scientific">Enterobius vermicularis</name>
    <name type="common">Human pinworm</name>
    <dbReference type="NCBI Taxonomy" id="51028"/>
    <lineage>
        <taxon>Eukaryota</taxon>
        <taxon>Metazoa</taxon>
        <taxon>Ecdysozoa</taxon>
        <taxon>Nematoda</taxon>
        <taxon>Chromadorea</taxon>
        <taxon>Rhabditida</taxon>
        <taxon>Spirurina</taxon>
        <taxon>Oxyuridomorpha</taxon>
        <taxon>Oxyuroidea</taxon>
        <taxon>Oxyuridae</taxon>
        <taxon>Enterobius</taxon>
    </lineage>
</organism>
<dbReference type="Pfam" id="PF00067">
    <property type="entry name" value="p450"/>
    <property type="match status" value="1"/>
</dbReference>
<proteinExistence type="inferred from homology"/>
<reference evidence="10 11" key="2">
    <citation type="submission" date="2018-10" db="EMBL/GenBank/DDBJ databases">
        <authorList>
            <consortium name="Pathogen Informatics"/>
        </authorList>
    </citation>
    <scope>NUCLEOTIDE SEQUENCE [LARGE SCALE GENOMIC DNA]</scope>
</reference>
<evidence type="ECO:0000256" key="2">
    <source>
        <dbReference type="ARBA" id="ARBA00010617"/>
    </source>
</evidence>
<name>A0A0N4V0S5_ENTVE</name>
<dbReference type="EMBL" id="UXUI01007540">
    <property type="protein sequence ID" value="VDD88090.1"/>
    <property type="molecule type" value="Genomic_DNA"/>
</dbReference>
<dbReference type="GO" id="GO:0005506">
    <property type="term" value="F:iron ion binding"/>
    <property type="evidence" value="ECO:0007669"/>
    <property type="project" value="InterPro"/>
</dbReference>
<evidence type="ECO:0000313" key="11">
    <source>
        <dbReference type="Proteomes" id="UP000274131"/>
    </source>
</evidence>
<dbReference type="GO" id="GO:0020037">
    <property type="term" value="F:heme binding"/>
    <property type="evidence" value="ECO:0007669"/>
    <property type="project" value="InterPro"/>
</dbReference>
<dbReference type="PRINTS" id="PR00463">
    <property type="entry name" value="EP450I"/>
</dbReference>
<dbReference type="InterPro" id="IPR050476">
    <property type="entry name" value="Insect_CytP450_Detox"/>
</dbReference>
<dbReference type="STRING" id="51028.A0A0N4V0S5"/>
<keyword evidence="5 9" id="KW-0560">Oxidoreductase</keyword>
<evidence type="ECO:0000256" key="5">
    <source>
        <dbReference type="ARBA" id="ARBA00023002"/>
    </source>
</evidence>
<dbReference type="InterPro" id="IPR017972">
    <property type="entry name" value="Cyt_P450_CS"/>
</dbReference>
<dbReference type="PROSITE" id="PS00086">
    <property type="entry name" value="CYTOCHROME_P450"/>
    <property type="match status" value="1"/>
</dbReference>
<dbReference type="WBParaSite" id="EVEC_0000352501-mRNA-1">
    <property type="protein sequence ID" value="EVEC_0000352501-mRNA-1"/>
    <property type="gene ID" value="EVEC_0000352501"/>
</dbReference>
<evidence type="ECO:0000256" key="3">
    <source>
        <dbReference type="ARBA" id="ARBA00022617"/>
    </source>
</evidence>
<sequence length="519" mass="60252">MSPLILIIAAVILPFAIVYSLITRRLEWRSRLKESGFPVVETGSLLFGNLDVIKSENAPWLLTKLANIYGHTYGIMLGAYPAVVTSDPDVIQDICLKKFQYFHSRFDDPTVPDVDSTRAIHVFAARGERWKRIRTLASPALSTQNLKKLYPIALDSVLKFIERLEQDATSRNPVDLHSRFQILAYDVISRCCIGRKQSMQENDPNLALILEKFTPTLKFQKSSTETLSWCLPEFKGLFAWYQSVVDRINSALGKPTDPFAAYAINIRKIVDERDKTENRYDMMQFLKNAEENDWNDWIKENDRPVNFGKVKIDKKMLSEEITLTIRFMSTAGFDTTANTLAYLMHLLAKKPEEQEKLRAEINSYDEVNHETIQKMEYLQWSIYEILRLYPHSSFLQSRRCVEDCQVQEFIFPRGANIVFDTWTLHHDPEIWGDDVEEYRPSRFGAERTAKQMQSWTPFGVGPRQCIGMRFALMELKTVISLILKKFRIKPISEESNLRMRLREMGTVWPDSSKVIFELL</sequence>
<dbReference type="SUPFAM" id="SSF48264">
    <property type="entry name" value="Cytochrome P450"/>
    <property type="match status" value="1"/>
</dbReference>
<keyword evidence="11" id="KW-1185">Reference proteome</keyword>
<keyword evidence="4 8" id="KW-0479">Metal-binding</keyword>
<evidence type="ECO:0000256" key="7">
    <source>
        <dbReference type="ARBA" id="ARBA00023033"/>
    </source>
</evidence>